<sequence length="99" mass="10693">MDVIGRSFASANAAGFRSTPLSKWLPVAERAKLLSGREMEVFELLGVGFSNRMIASELYVTERTVKAHMAQILAKLGVESRLQAGLVAQACLILQGEEG</sequence>
<dbReference type="EMBL" id="CP023778">
    <property type="protein sequence ID" value="ATL69911.1"/>
    <property type="molecule type" value="Genomic_DNA"/>
</dbReference>
<dbReference type="RefSeq" id="WP_098696916.1">
    <property type="nucleotide sequence ID" value="NZ_CP023778.1"/>
</dbReference>
<dbReference type="KEGG" id="ntp:CRH09_30790"/>
<evidence type="ECO:0000313" key="5">
    <source>
        <dbReference type="EMBL" id="ATL69911.1"/>
    </source>
</evidence>
<dbReference type="AlphaFoldDB" id="A0A291RQL9"/>
<evidence type="ECO:0000256" key="2">
    <source>
        <dbReference type="ARBA" id="ARBA00023125"/>
    </source>
</evidence>
<dbReference type="SMART" id="SM00421">
    <property type="entry name" value="HTH_LUXR"/>
    <property type="match status" value="1"/>
</dbReference>
<dbReference type="InterPro" id="IPR036388">
    <property type="entry name" value="WH-like_DNA-bd_sf"/>
</dbReference>
<dbReference type="InterPro" id="IPR000792">
    <property type="entry name" value="Tscrpt_reg_LuxR_C"/>
</dbReference>
<keyword evidence="1" id="KW-0805">Transcription regulation</keyword>
<dbReference type="GO" id="GO:0006355">
    <property type="term" value="P:regulation of DNA-templated transcription"/>
    <property type="evidence" value="ECO:0007669"/>
    <property type="project" value="InterPro"/>
</dbReference>
<organism evidence="5 6">
    <name type="scientific">Nocardia terpenica</name>
    <dbReference type="NCBI Taxonomy" id="455432"/>
    <lineage>
        <taxon>Bacteria</taxon>
        <taxon>Bacillati</taxon>
        <taxon>Actinomycetota</taxon>
        <taxon>Actinomycetes</taxon>
        <taxon>Mycobacteriales</taxon>
        <taxon>Nocardiaceae</taxon>
        <taxon>Nocardia</taxon>
    </lineage>
</organism>
<feature type="domain" description="HTH luxR-type" evidence="4">
    <location>
        <begin position="27"/>
        <end position="92"/>
    </location>
</feature>
<reference evidence="5 6" key="1">
    <citation type="submission" date="2017-10" db="EMBL/GenBank/DDBJ databases">
        <title>Comparative genomics between pathogenic Norcardia.</title>
        <authorList>
            <person name="Zeng L."/>
        </authorList>
    </citation>
    <scope>NUCLEOTIDE SEQUENCE [LARGE SCALE GENOMIC DNA]</scope>
    <source>
        <strain evidence="5 6">NC_YFY_NT001</strain>
    </source>
</reference>
<evidence type="ECO:0000256" key="1">
    <source>
        <dbReference type="ARBA" id="ARBA00023015"/>
    </source>
</evidence>
<dbReference type="GO" id="GO:0003677">
    <property type="term" value="F:DNA binding"/>
    <property type="evidence" value="ECO:0007669"/>
    <property type="project" value="UniProtKB-KW"/>
</dbReference>
<protein>
    <recommendedName>
        <fullName evidence="4">HTH luxR-type domain-containing protein</fullName>
    </recommendedName>
</protein>
<dbReference type="PANTHER" id="PTHR44688">
    <property type="entry name" value="DNA-BINDING TRANSCRIPTIONAL ACTIVATOR DEVR_DOSR"/>
    <property type="match status" value="1"/>
</dbReference>
<evidence type="ECO:0000259" key="4">
    <source>
        <dbReference type="PROSITE" id="PS50043"/>
    </source>
</evidence>
<dbReference type="PROSITE" id="PS50043">
    <property type="entry name" value="HTH_LUXR_2"/>
    <property type="match status" value="1"/>
</dbReference>
<dbReference type="CDD" id="cd06170">
    <property type="entry name" value="LuxR_C_like"/>
    <property type="match status" value="1"/>
</dbReference>
<evidence type="ECO:0000256" key="3">
    <source>
        <dbReference type="ARBA" id="ARBA00023163"/>
    </source>
</evidence>
<evidence type="ECO:0000313" key="6">
    <source>
        <dbReference type="Proteomes" id="UP000221961"/>
    </source>
</evidence>
<dbReference type="GeneID" id="88361671"/>
<dbReference type="InterPro" id="IPR016032">
    <property type="entry name" value="Sig_transdc_resp-reg_C-effctor"/>
</dbReference>
<dbReference type="SUPFAM" id="SSF46894">
    <property type="entry name" value="C-terminal effector domain of the bipartite response regulators"/>
    <property type="match status" value="1"/>
</dbReference>
<keyword evidence="2" id="KW-0238">DNA-binding</keyword>
<accession>A0A291RQL9</accession>
<dbReference type="Pfam" id="PF00196">
    <property type="entry name" value="GerE"/>
    <property type="match status" value="1"/>
</dbReference>
<name>A0A291RQL9_9NOCA</name>
<proteinExistence type="predicted"/>
<dbReference type="Gene3D" id="1.10.10.10">
    <property type="entry name" value="Winged helix-like DNA-binding domain superfamily/Winged helix DNA-binding domain"/>
    <property type="match status" value="1"/>
</dbReference>
<gene>
    <name evidence="5" type="ORF">CRH09_30790</name>
</gene>
<keyword evidence="3" id="KW-0804">Transcription</keyword>
<dbReference type="PANTHER" id="PTHR44688:SF16">
    <property type="entry name" value="DNA-BINDING TRANSCRIPTIONAL ACTIVATOR DEVR_DOSR"/>
    <property type="match status" value="1"/>
</dbReference>
<dbReference type="PRINTS" id="PR00038">
    <property type="entry name" value="HTHLUXR"/>
</dbReference>
<dbReference type="Proteomes" id="UP000221961">
    <property type="component" value="Chromosome"/>
</dbReference>